<comment type="similarity">
    <text evidence="1">Belongs to the cycloisomerase 2 family.</text>
</comment>
<evidence type="ECO:0000256" key="1">
    <source>
        <dbReference type="ARBA" id="ARBA00005564"/>
    </source>
</evidence>
<evidence type="ECO:0000313" key="3">
    <source>
        <dbReference type="EMBL" id="GFP13306.1"/>
    </source>
</evidence>
<dbReference type="KEGG" id="lhd:HUO_08755"/>
<dbReference type="Pfam" id="PF10282">
    <property type="entry name" value="Lactonase"/>
    <property type="match status" value="1"/>
</dbReference>
<dbReference type="PANTHER" id="PTHR30344:SF1">
    <property type="entry name" value="6-PHOSPHOGLUCONOLACTONASE"/>
    <property type="match status" value="1"/>
</dbReference>
<sequence>MKVLIGGYTKKTSKGIYELPFIGEDNGAKLGKAENIISIGGPTYFQKDGDLIFTINNAGDEGGISVLKLGEHGSSEVDRYLTPGASPAYVGIDREKKLIYTANYHTAVLSVFHYNPSGNLELVDQVTHKAETLGPRPEQTDGPHPHFFDETPSGNLVSCDLGNDTVDFYRLENGKLEHLAQYKNETGFGTRHIVFSKDGNYFYVVGELSSKINVVKFNEDTWDFENIATYKTIPEDFTEHNGAAALYISKDGKYVYNSNRGHNSITVFKVNDDHTLSLVQRISTFGDFPRDFNWDADQKYVVVANQNTDNATLYIRNGDNGTLTPIQTEIPVPEGTRVLFTK</sequence>
<keyword evidence="3" id="KW-0413">Isomerase</keyword>
<name>A0A0D5MJQ1_LACHE</name>
<gene>
    <name evidence="2" type="ORF">BC335_1678</name>
    <name evidence="3" type="ORF">LHEJCM1062_11780</name>
</gene>
<dbReference type="SUPFAM" id="SSF51004">
    <property type="entry name" value="C-terminal (heme d1) domain of cytochrome cd1-nitrite reductase"/>
    <property type="match status" value="1"/>
</dbReference>
<dbReference type="PANTHER" id="PTHR30344">
    <property type="entry name" value="6-PHOSPHOGLUCONOLACTONASE-RELATED"/>
    <property type="match status" value="1"/>
</dbReference>
<dbReference type="Proteomes" id="UP000630086">
    <property type="component" value="Unassembled WGS sequence"/>
</dbReference>
<accession>A0A0D5MJQ1</accession>
<dbReference type="InterPro" id="IPR015943">
    <property type="entry name" value="WD40/YVTN_repeat-like_dom_sf"/>
</dbReference>
<dbReference type="InterPro" id="IPR050282">
    <property type="entry name" value="Cycloisomerase_2"/>
</dbReference>
<dbReference type="InterPro" id="IPR019405">
    <property type="entry name" value="Lactonase_7-beta_prop"/>
</dbReference>
<dbReference type="GO" id="GO:0016853">
    <property type="term" value="F:isomerase activity"/>
    <property type="evidence" value="ECO:0007669"/>
    <property type="project" value="UniProtKB-KW"/>
</dbReference>
<dbReference type="GO" id="GO:0017057">
    <property type="term" value="F:6-phosphogluconolactonase activity"/>
    <property type="evidence" value="ECO:0007669"/>
    <property type="project" value="TreeGrafter"/>
</dbReference>
<evidence type="ECO:0000313" key="4">
    <source>
        <dbReference type="Proteomes" id="UP000267794"/>
    </source>
</evidence>
<reference evidence="3" key="2">
    <citation type="submission" date="2020-07" db="EMBL/GenBank/DDBJ databases">
        <title>Draft genome sequence of Lactobacillus helveticus strain JCM 1062.</title>
        <authorList>
            <person name="Endo A."/>
            <person name="Maeno S."/>
            <person name="Kido Y."/>
        </authorList>
    </citation>
    <scope>NUCLEOTIDE SEQUENCE</scope>
    <source>
        <strain evidence="3">JCM 1062</strain>
    </source>
</reference>
<dbReference type="Gene3D" id="2.130.10.10">
    <property type="entry name" value="YVTN repeat-like/Quinoprotein amine dehydrogenase"/>
    <property type="match status" value="1"/>
</dbReference>
<proteinExistence type="inferred from homology"/>
<dbReference type="EMBL" id="BLYV01000254">
    <property type="protein sequence ID" value="GFP13306.1"/>
    <property type="molecule type" value="Genomic_DNA"/>
</dbReference>
<reference evidence="2 4" key="1">
    <citation type="submission" date="2016-10" db="EMBL/GenBank/DDBJ databases">
        <title>Complete genomic sequencing of Lactobacillus helveticus LH99 and comparative genome analysis.</title>
        <authorList>
            <person name="Li N."/>
            <person name="You C."/>
            <person name="Liu Z."/>
        </authorList>
    </citation>
    <scope>NUCLEOTIDE SEQUENCE [LARGE SCALE GENOMIC DNA]</scope>
    <source>
        <strain evidence="2 4">LH99</strain>
    </source>
</reference>
<organism evidence="2 4">
    <name type="scientific">Lactobacillus helveticus</name>
    <name type="common">Lactobacillus suntoryeus</name>
    <dbReference type="NCBI Taxonomy" id="1587"/>
    <lineage>
        <taxon>Bacteria</taxon>
        <taxon>Bacillati</taxon>
        <taxon>Bacillota</taxon>
        <taxon>Bacilli</taxon>
        <taxon>Lactobacillales</taxon>
        <taxon>Lactobacillaceae</taxon>
        <taxon>Lactobacillus</taxon>
    </lineage>
</organism>
<dbReference type="Proteomes" id="UP000267794">
    <property type="component" value="Chromosome"/>
</dbReference>
<dbReference type="AlphaFoldDB" id="A0A0D5MJQ1"/>
<dbReference type="RefSeq" id="WP_003625978.1">
    <property type="nucleotide sequence ID" value="NZ_AP023028.1"/>
</dbReference>
<dbReference type="InterPro" id="IPR011048">
    <property type="entry name" value="Haem_d1_sf"/>
</dbReference>
<protein>
    <submittedName>
        <fullName evidence="2">6-phosphogluconolactonase</fullName>
    </submittedName>
    <submittedName>
        <fullName evidence="3">Isomerase</fullName>
    </submittedName>
</protein>
<dbReference type="GO" id="GO:0005829">
    <property type="term" value="C:cytosol"/>
    <property type="evidence" value="ECO:0007669"/>
    <property type="project" value="TreeGrafter"/>
</dbReference>
<evidence type="ECO:0000313" key="2">
    <source>
        <dbReference type="EMBL" id="AYE62082.1"/>
    </source>
</evidence>
<dbReference type="EMBL" id="CP017982">
    <property type="protein sequence ID" value="AYE62082.1"/>
    <property type="molecule type" value="Genomic_DNA"/>
</dbReference>